<sequence length="362" mass="38565">MRTYFSAIAAISIAIVLLGSGCSSREDGLAGSTESIADASVALYANSIYGIDPSLHGHILLLQQNGSLSSIETSGMYLGSVRWANGSVIASDLSGEFSVGFARAQYLSRRHEYDMEWWSGVMDGTKWTMFNVGTDGNGSYVMGLTANDGARIYETEVTGDVIGNVVCGGGVYAAVGIWGNPKKATGTKLMEYSLANSEISGQVSERLNLPAGSHVVNLACWRGQVVTVAMRRNATIIGVLTGQGERRWRAVRSDLDYDGDDDVVGVRGSNLLTASAYDGVRSLNLRTGGVHLVIPSPSPGDFQAALDRGRLIAWVGDDDGHSYVRWYDVKDGQMLEEISADRVSEFLSSADEGIDSAPVAIP</sequence>
<keyword evidence="2" id="KW-1185">Reference proteome</keyword>
<dbReference type="SUPFAM" id="SSF50998">
    <property type="entry name" value="Quinoprotein alcohol dehydrogenase-like"/>
    <property type="match status" value="1"/>
</dbReference>
<dbReference type="AlphaFoldDB" id="A0A9X2DBK2"/>
<organism evidence="1 2">
    <name type="scientific">Nocardioides bruguierae</name>
    <dbReference type="NCBI Taxonomy" id="2945102"/>
    <lineage>
        <taxon>Bacteria</taxon>
        <taxon>Bacillati</taxon>
        <taxon>Actinomycetota</taxon>
        <taxon>Actinomycetes</taxon>
        <taxon>Propionibacteriales</taxon>
        <taxon>Nocardioidaceae</taxon>
        <taxon>Nocardioides</taxon>
    </lineage>
</organism>
<proteinExistence type="predicted"/>
<dbReference type="EMBL" id="JAMOIL010000046">
    <property type="protein sequence ID" value="MCM0622741.1"/>
    <property type="molecule type" value="Genomic_DNA"/>
</dbReference>
<dbReference type="Proteomes" id="UP001139485">
    <property type="component" value="Unassembled WGS sequence"/>
</dbReference>
<dbReference type="PROSITE" id="PS51257">
    <property type="entry name" value="PROKAR_LIPOPROTEIN"/>
    <property type="match status" value="1"/>
</dbReference>
<gene>
    <name evidence="1" type="ORF">M8330_20835</name>
</gene>
<evidence type="ECO:0000313" key="2">
    <source>
        <dbReference type="Proteomes" id="UP001139485"/>
    </source>
</evidence>
<dbReference type="RefSeq" id="WP_250828908.1">
    <property type="nucleotide sequence ID" value="NZ_JAMOIL010000046.1"/>
</dbReference>
<protein>
    <submittedName>
        <fullName evidence="1">Uncharacterized protein</fullName>
    </submittedName>
</protein>
<comment type="caution">
    <text evidence="1">The sequence shown here is derived from an EMBL/GenBank/DDBJ whole genome shotgun (WGS) entry which is preliminary data.</text>
</comment>
<dbReference type="InterPro" id="IPR011047">
    <property type="entry name" value="Quinoprotein_ADH-like_sf"/>
</dbReference>
<reference evidence="1" key="1">
    <citation type="submission" date="2022-05" db="EMBL/GenBank/DDBJ databases">
        <authorList>
            <person name="Tuo L."/>
        </authorList>
    </citation>
    <scope>NUCLEOTIDE SEQUENCE</scope>
    <source>
        <strain evidence="1">BSK12Z-4</strain>
    </source>
</reference>
<accession>A0A9X2DBK2</accession>
<name>A0A9X2DBK2_9ACTN</name>
<evidence type="ECO:0000313" key="1">
    <source>
        <dbReference type="EMBL" id="MCM0622741.1"/>
    </source>
</evidence>